<dbReference type="EMBL" id="MVFC01000003">
    <property type="protein sequence ID" value="OON81760.1"/>
    <property type="molecule type" value="Genomic_DNA"/>
</dbReference>
<evidence type="ECO:0008006" key="3">
    <source>
        <dbReference type="Google" id="ProtNLM"/>
    </source>
</evidence>
<dbReference type="STRING" id="83656.B1H18_06460"/>
<dbReference type="OrthoDB" id="4276644at2"/>
<dbReference type="RefSeq" id="WP_077965610.1">
    <property type="nucleotide sequence ID" value="NZ_CP045178.1"/>
</dbReference>
<evidence type="ECO:0000313" key="1">
    <source>
        <dbReference type="EMBL" id="OON81760.1"/>
    </source>
</evidence>
<proteinExistence type="predicted"/>
<keyword evidence="2" id="KW-1185">Reference proteome</keyword>
<reference evidence="1 2" key="1">
    <citation type="submission" date="2017-02" db="EMBL/GenBank/DDBJ databases">
        <title>Draft Genome Sequence of Streptomyces tsukubaensis F601, a Producer of the immunosuppressant tacrolimus FK506.</title>
        <authorList>
            <person name="Zong G."/>
            <person name="Zhong C."/>
            <person name="Fu J."/>
            <person name="Qin R."/>
            <person name="Cao G."/>
        </authorList>
    </citation>
    <scope>NUCLEOTIDE SEQUENCE [LARGE SCALE GENOMIC DNA]</scope>
    <source>
        <strain evidence="1 2">F601</strain>
    </source>
</reference>
<dbReference type="Proteomes" id="UP000190539">
    <property type="component" value="Unassembled WGS sequence"/>
</dbReference>
<organism evidence="1 2">
    <name type="scientific">Streptomyces tsukubensis</name>
    <dbReference type="NCBI Taxonomy" id="83656"/>
    <lineage>
        <taxon>Bacteria</taxon>
        <taxon>Bacillati</taxon>
        <taxon>Actinomycetota</taxon>
        <taxon>Actinomycetes</taxon>
        <taxon>Kitasatosporales</taxon>
        <taxon>Streptomycetaceae</taxon>
        <taxon>Streptomyces</taxon>
    </lineage>
</organism>
<evidence type="ECO:0000313" key="2">
    <source>
        <dbReference type="Proteomes" id="UP000190539"/>
    </source>
</evidence>
<protein>
    <recommendedName>
        <fullName evidence="3">Resolvase/invertase-type recombinase catalytic domain-containing protein</fullName>
    </recommendedName>
</protein>
<gene>
    <name evidence="1" type="ORF">B1H18_06460</name>
</gene>
<dbReference type="AlphaFoldDB" id="A0A1V4ADC4"/>
<name>A0A1V4ADC4_9ACTN</name>
<comment type="caution">
    <text evidence="1">The sequence shown here is derived from an EMBL/GenBank/DDBJ whole genome shotgun (WGS) entry which is preliminary data.</text>
</comment>
<accession>A0A1V4ADC4</accession>
<sequence>MADSTHTTAGAPRAALIAGLTPLERLDADPFLVDTRTQYAVCHRWAARRGYRVTSELLVNGARPDHRGLWADVEEGNADLFVVAGRRALECAVSSAEGFIAECERRGVRVETAQFQEPAYDAATKARIHRRLSMPTAGYDGC</sequence>